<dbReference type="Pfam" id="PF03748">
    <property type="entry name" value="FliL"/>
    <property type="match status" value="1"/>
</dbReference>
<comment type="function">
    <text evidence="1 10">Controls the rotational direction of flagella during chemotaxis.</text>
</comment>
<evidence type="ECO:0000256" key="6">
    <source>
        <dbReference type="ARBA" id="ARBA00022692"/>
    </source>
</evidence>
<comment type="caution">
    <text evidence="12">The sequence shown here is derived from an EMBL/GenBank/DDBJ whole genome shotgun (WGS) entry which is preliminary data.</text>
</comment>
<evidence type="ECO:0000256" key="5">
    <source>
        <dbReference type="ARBA" id="ARBA00022500"/>
    </source>
</evidence>
<keyword evidence="4" id="KW-1003">Cell membrane</keyword>
<dbReference type="EMBL" id="BMGD01000006">
    <property type="protein sequence ID" value="GGB74429.1"/>
    <property type="molecule type" value="Genomic_DNA"/>
</dbReference>
<accession>A0ABQ1JSS7</accession>
<dbReference type="PANTHER" id="PTHR35091">
    <property type="entry name" value="FLAGELLAR PROTEIN FLIL"/>
    <property type="match status" value="1"/>
</dbReference>
<evidence type="ECO:0000256" key="4">
    <source>
        <dbReference type="ARBA" id="ARBA00022475"/>
    </source>
</evidence>
<comment type="similarity">
    <text evidence="3 10">Belongs to the FliL family.</text>
</comment>
<dbReference type="RefSeq" id="WP_188515491.1">
    <property type="nucleotide sequence ID" value="NZ_BMGD01000006.1"/>
</dbReference>
<reference evidence="13" key="1">
    <citation type="journal article" date="2019" name="Int. J. Syst. Evol. Microbiol.">
        <title>The Global Catalogue of Microorganisms (GCM) 10K type strain sequencing project: providing services to taxonomists for standard genome sequencing and annotation.</title>
        <authorList>
            <consortium name="The Broad Institute Genomics Platform"/>
            <consortium name="The Broad Institute Genome Sequencing Center for Infectious Disease"/>
            <person name="Wu L."/>
            <person name="Ma J."/>
        </authorList>
    </citation>
    <scope>NUCLEOTIDE SEQUENCE [LARGE SCALE GENOMIC DNA]</scope>
    <source>
        <strain evidence="13">CGMCC 1.12851</strain>
    </source>
</reference>
<evidence type="ECO:0000256" key="1">
    <source>
        <dbReference type="ARBA" id="ARBA00002254"/>
    </source>
</evidence>
<evidence type="ECO:0000256" key="3">
    <source>
        <dbReference type="ARBA" id="ARBA00008281"/>
    </source>
</evidence>
<evidence type="ECO:0000256" key="11">
    <source>
        <dbReference type="SAM" id="MobiDB-lite"/>
    </source>
</evidence>
<evidence type="ECO:0000256" key="2">
    <source>
        <dbReference type="ARBA" id="ARBA00004162"/>
    </source>
</evidence>
<keyword evidence="10" id="KW-0997">Cell inner membrane</keyword>
<feature type="compositionally biased region" description="Acidic residues" evidence="11">
    <location>
        <begin position="1"/>
        <end position="16"/>
    </location>
</feature>
<sequence length="175" mass="18603">MATDTDDQALIEAEADGETKQPRFSKKKKVIAAAVAGVLVLAGTGSALMLSGGDDAADEANADDDADKGESGDGKTNFVEVAPMVINLRSSDGQARFLKLRFLLAASSPGDMAVIEAKLPQILDRYQPFLRELRPDDLAGSAAVYRLKEELLLRARDVLGAGVVSDVLIQDMIQQ</sequence>
<keyword evidence="13" id="KW-1185">Reference proteome</keyword>
<name>A0ABQ1JSS7_9SPHN</name>
<keyword evidence="5 10" id="KW-0145">Chemotaxis</keyword>
<dbReference type="PANTHER" id="PTHR35091:SF2">
    <property type="entry name" value="FLAGELLAR PROTEIN FLIL"/>
    <property type="match status" value="1"/>
</dbReference>
<gene>
    <name evidence="12" type="primary">fliL</name>
    <name evidence="12" type="ORF">GCM10010833_32060</name>
</gene>
<dbReference type="Proteomes" id="UP000614261">
    <property type="component" value="Unassembled WGS sequence"/>
</dbReference>
<keyword evidence="12" id="KW-0966">Cell projection</keyword>
<feature type="region of interest" description="Disordered" evidence="11">
    <location>
        <begin position="1"/>
        <end position="24"/>
    </location>
</feature>
<comment type="subcellular location">
    <subcellularLocation>
        <location evidence="10">Cell inner membrane</location>
    </subcellularLocation>
    <subcellularLocation>
        <location evidence="2">Cell membrane</location>
        <topology evidence="2">Single-pass membrane protein</topology>
    </subcellularLocation>
</comment>
<evidence type="ECO:0000256" key="10">
    <source>
        <dbReference type="RuleBase" id="RU364125"/>
    </source>
</evidence>
<evidence type="ECO:0000256" key="7">
    <source>
        <dbReference type="ARBA" id="ARBA00022779"/>
    </source>
</evidence>
<dbReference type="InterPro" id="IPR005503">
    <property type="entry name" value="FliL"/>
</dbReference>
<proteinExistence type="inferred from homology"/>
<keyword evidence="6 10" id="KW-0812">Transmembrane</keyword>
<evidence type="ECO:0000256" key="8">
    <source>
        <dbReference type="ARBA" id="ARBA00022989"/>
    </source>
</evidence>
<protein>
    <recommendedName>
        <fullName evidence="10">Flagellar protein FliL</fullName>
    </recommendedName>
</protein>
<organism evidence="12 13">
    <name type="scientific">Blastomonas aquatica</name>
    <dbReference type="NCBI Taxonomy" id="1510276"/>
    <lineage>
        <taxon>Bacteria</taxon>
        <taxon>Pseudomonadati</taxon>
        <taxon>Pseudomonadota</taxon>
        <taxon>Alphaproteobacteria</taxon>
        <taxon>Sphingomonadales</taxon>
        <taxon>Sphingomonadaceae</taxon>
        <taxon>Blastomonas</taxon>
    </lineage>
</organism>
<feature type="transmembrane region" description="Helical" evidence="10">
    <location>
        <begin position="30"/>
        <end position="50"/>
    </location>
</feature>
<evidence type="ECO:0000256" key="9">
    <source>
        <dbReference type="ARBA" id="ARBA00023136"/>
    </source>
</evidence>
<keyword evidence="12" id="KW-0282">Flagellum</keyword>
<keyword evidence="8 10" id="KW-1133">Transmembrane helix</keyword>
<keyword evidence="9 10" id="KW-0472">Membrane</keyword>
<evidence type="ECO:0000313" key="13">
    <source>
        <dbReference type="Proteomes" id="UP000614261"/>
    </source>
</evidence>
<keyword evidence="7 10" id="KW-0283">Flagellar rotation</keyword>
<evidence type="ECO:0000313" key="12">
    <source>
        <dbReference type="EMBL" id="GGB74429.1"/>
    </source>
</evidence>
<keyword evidence="12" id="KW-0969">Cilium</keyword>